<accession>A0A0V1MBZ4</accession>
<keyword evidence="1" id="KW-1133">Transmembrane helix</keyword>
<keyword evidence="1" id="KW-0472">Membrane</keyword>
<keyword evidence="3" id="KW-1185">Reference proteome</keyword>
<organism evidence="2 3">
    <name type="scientific">Trichinella papuae</name>
    <dbReference type="NCBI Taxonomy" id="268474"/>
    <lineage>
        <taxon>Eukaryota</taxon>
        <taxon>Metazoa</taxon>
        <taxon>Ecdysozoa</taxon>
        <taxon>Nematoda</taxon>
        <taxon>Enoplea</taxon>
        <taxon>Dorylaimia</taxon>
        <taxon>Trichinellida</taxon>
        <taxon>Trichinellidae</taxon>
        <taxon>Trichinella</taxon>
    </lineage>
</organism>
<proteinExistence type="predicted"/>
<sequence length="42" mass="4931">LATFQPLMSRTTTVLVLRSSCLIFHSVAFVFFVYHFLQERSH</sequence>
<gene>
    <name evidence="2" type="ORF">T10_5163</name>
</gene>
<evidence type="ECO:0000313" key="3">
    <source>
        <dbReference type="Proteomes" id="UP000054843"/>
    </source>
</evidence>
<evidence type="ECO:0000256" key="1">
    <source>
        <dbReference type="SAM" id="Phobius"/>
    </source>
</evidence>
<dbReference type="EMBL" id="JYDO01000141">
    <property type="protein sequence ID" value="KRZ69221.1"/>
    <property type="molecule type" value="Genomic_DNA"/>
</dbReference>
<keyword evidence="1" id="KW-0812">Transmembrane</keyword>
<comment type="caution">
    <text evidence="2">The sequence shown here is derived from an EMBL/GenBank/DDBJ whole genome shotgun (WGS) entry which is preliminary data.</text>
</comment>
<dbReference type="Proteomes" id="UP000054843">
    <property type="component" value="Unassembled WGS sequence"/>
</dbReference>
<reference evidence="2 3" key="1">
    <citation type="submission" date="2015-01" db="EMBL/GenBank/DDBJ databases">
        <title>Evolution of Trichinella species and genotypes.</title>
        <authorList>
            <person name="Korhonen P.K."/>
            <person name="Edoardo P."/>
            <person name="Giuseppe L.R."/>
            <person name="Gasser R.B."/>
        </authorList>
    </citation>
    <scope>NUCLEOTIDE SEQUENCE [LARGE SCALE GENOMIC DNA]</scope>
    <source>
        <strain evidence="2">ISS1980</strain>
    </source>
</reference>
<dbReference type="AlphaFoldDB" id="A0A0V1MBZ4"/>
<feature type="non-terminal residue" evidence="2">
    <location>
        <position position="1"/>
    </location>
</feature>
<name>A0A0V1MBZ4_9BILA</name>
<evidence type="ECO:0000313" key="2">
    <source>
        <dbReference type="EMBL" id="KRZ69221.1"/>
    </source>
</evidence>
<protein>
    <submittedName>
        <fullName evidence="2">Uncharacterized protein</fullName>
    </submittedName>
</protein>
<feature type="transmembrane region" description="Helical" evidence="1">
    <location>
        <begin position="15"/>
        <end position="37"/>
    </location>
</feature>